<protein>
    <recommendedName>
        <fullName evidence="2">Restriction endonuclease type IV Mrr domain-containing protein</fullName>
    </recommendedName>
</protein>
<proteinExistence type="predicted"/>
<organism evidence="3 4">
    <name type="scientific">Turicibacter faecis</name>
    <dbReference type="NCBI Taxonomy" id="2963365"/>
    <lineage>
        <taxon>Bacteria</taxon>
        <taxon>Bacillati</taxon>
        <taxon>Bacillota</taxon>
        <taxon>Erysipelotrichia</taxon>
        <taxon>Erysipelotrichales</taxon>
        <taxon>Turicibacteraceae</taxon>
        <taxon>Turicibacter</taxon>
    </lineage>
</organism>
<dbReference type="SUPFAM" id="SSF52980">
    <property type="entry name" value="Restriction endonuclease-like"/>
    <property type="match status" value="1"/>
</dbReference>
<dbReference type="InterPro" id="IPR011335">
    <property type="entry name" value="Restrct_endonuc-II-like"/>
</dbReference>
<keyword evidence="4" id="KW-1185">Reference proteome</keyword>
<evidence type="ECO:0000256" key="1">
    <source>
        <dbReference type="SAM" id="Phobius"/>
    </source>
</evidence>
<feature type="domain" description="Restriction endonuclease type IV Mrr" evidence="2">
    <location>
        <begin position="86"/>
        <end position="215"/>
    </location>
</feature>
<dbReference type="InterPro" id="IPR011856">
    <property type="entry name" value="tRNA_endonuc-like_dom_sf"/>
</dbReference>
<dbReference type="Gene3D" id="3.40.1350.10">
    <property type="match status" value="1"/>
</dbReference>
<dbReference type="EMBL" id="AP028127">
    <property type="protein sequence ID" value="BEH91226.1"/>
    <property type="molecule type" value="Genomic_DNA"/>
</dbReference>
<keyword evidence="1" id="KW-0812">Transmembrane</keyword>
<evidence type="ECO:0000259" key="2">
    <source>
        <dbReference type="Pfam" id="PF04471"/>
    </source>
</evidence>
<feature type="transmembrane region" description="Helical" evidence="1">
    <location>
        <begin position="7"/>
        <end position="24"/>
    </location>
</feature>
<feature type="transmembrane region" description="Helical" evidence="1">
    <location>
        <begin position="36"/>
        <end position="53"/>
    </location>
</feature>
<evidence type="ECO:0000313" key="4">
    <source>
        <dbReference type="Proteomes" id="UP001432099"/>
    </source>
</evidence>
<keyword evidence="1" id="KW-1133">Transmembrane helix</keyword>
<dbReference type="Pfam" id="PF04471">
    <property type="entry name" value="Mrr_cat"/>
    <property type="match status" value="1"/>
</dbReference>
<dbReference type="InterPro" id="IPR007560">
    <property type="entry name" value="Restrct_endonuc_IV_Mrr"/>
</dbReference>
<dbReference type="Proteomes" id="UP001432099">
    <property type="component" value="Chromosome"/>
</dbReference>
<keyword evidence="1" id="KW-0472">Membrane</keyword>
<reference evidence="3" key="1">
    <citation type="journal article" date="2024" name="Int. J. Syst. Evol. Microbiol.">
        <title>Turicibacter faecis sp. nov., isolated from faeces of heart failure mouse model.</title>
        <authorList>
            <person name="Imamura Y."/>
            <person name="Motooka D."/>
            <person name="Nakajima Y."/>
            <person name="Ito S."/>
            <person name="Kitakaze M."/>
            <person name="Iida T."/>
            <person name="Nakamura S."/>
        </authorList>
    </citation>
    <scope>NUCLEOTIDE SEQUENCE</scope>
    <source>
        <strain evidence="3">TC023</strain>
    </source>
</reference>
<gene>
    <name evidence="3" type="ORF">T23_13280</name>
</gene>
<name>A0ABM8IJ17_9FIRM</name>
<accession>A0ABM8IJ17</accession>
<sequence>MEKRIVYVSYVIIAFVLFNFFYGFTDWIKSWQVLDWYLIILMGTIMSLLVIKYKQNQRKLAVEQYAKENDRRRIQLNQLLMFEQLSKMNDEMFCELLKRCFELLGYSDIQVSHPSDRLGYDLTVWHQGKKMIVKIFKKVPMIENIYTNPEGLEFALGELVTLNEIREFYGSVKDYEVQADLSLVISTSDFEEEALLFAGRNGVETMNGYEFYQLLDELKDGKSTASFSTLFA</sequence>
<evidence type="ECO:0000313" key="3">
    <source>
        <dbReference type="EMBL" id="BEH91226.1"/>
    </source>
</evidence>
<dbReference type="RefSeq" id="WP_161832729.1">
    <property type="nucleotide sequence ID" value="NZ_AP028127.1"/>
</dbReference>